<sequence>MVQGLPSYENHPVVCRARAAGQKSLVRPLGLYWDGVRYSVHSSFTGFYITDILSGQKFVSFLLRSEDMCRCGCRGWCSLFPLVDAWVKDLHELQSSNQCAVLDIQCDWPAYLEITGGRFWNHTEHPCPLCLISQAEMNPETVPGITLDDLGHDLYTVEDYNNDIDKFTKEILVDCDDMLRTIARNLEYSTADRGRHLITDLPRFGLQKNWRLEPSRSLPDVSQFENQEVPLRVIFWTGARNERLTHMCPLFLLEGLTHDTWSIDILHTWHLGPMQQFISLAMHTFIASGVFSPRAANMEAADVRELALMAIKAELFQFYKQLRTTDPRWREKGSEAFCLEF</sequence>
<dbReference type="EMBL" id="CAJNJA010061828">
    <property type="protein sequence ID" value="CAE7874752.1"/>
    <property type="molecule type" value="Genomic_DNA"/>
</dbReference>
<dbReference type="OrthoDB" id="413527at2759"/>
<gene>
    <name evidence="1" type="ORF">SNEC2469_LOCUS28443</name>
</gene>
<proteinExistence type="predicted"/>
<dbReference type="Proteomes" id="UP000601435">
    <property type="component" value="Unassembled WGS sequence"/>
</dbReference>
<protein>
    <submittedName>
        <fullName evidence="1">Uncharacterized protein</fullName>
    </submittedName>
</protein>
<dbReference type="AlphaFoldDB" id="A0A813AN47"/>
<name>A0A813AN47_9DINO</name>
<evidence type="ECO:0000313" key="2">
    <source>
        <dbReference type="Proteomes" id="UP000601435"/>
    </source>
</evidence>
<comment type="caution">
    <text evidence="1">The sequence shown here is derived from an EMBL/GenBank/DDBJ whole genome shotgun (WGS) entry which is preliminary data.</text>
</comment>
<accession>A0A813AN47</accession>
<evidence type="ECO:0000313" key="1">
    <source>
        <dbReference type="EMBL" id="CAE7874752.1"/>
    </source>
</evidence>
<reference evidence="1" key="1">
    <citation type="submission" date="2021-02" db="EMBL/GenBank/DDBJ databases">
        <authorList>
            <person name="Dougan E. K."/>
            <person name="Rhodes N."/>
            <person name="Thang M."/>
            <person name="Chan C."/>
        </authorList>
    </citation>
    <scope>NUCLEOTIDE SEQUENCE</scope>
</reference>
<keyword evidence="2" id="KW-1185">Reference proteome</keyword>
<organism evidence="1 2">
    <name type="scientific">Symbiodinium necroappetens</name>
    <dbReference type="NCBI Taxonomy" id="1628268"/>
    <lineage>
        <taxon>Eukaryota</taxon>
        <taxon>Sar</taxon>
        <taxon>Alveolata</taxon>
        <taxon>Dinophyceae</taxon>
        <taxon>Suessiales</taxon>
        <taxon>Symbiodiniaceae</taxon>
        <taxon>Symbiodinium</taxon>
    </lineage>
</organism>